<evidence type="ECO:0000313" key="4">
    <source>
        <dbReference type="Proteomes" id="UP001642409"/>
    </source>
</evidence>
<evidence type="ECO:0000313" key="2">
    <source>
        <dbReference type="EMBL" id="CAI9942970.1"/>
    </source>
</evidence>
<keyword evidence="4" id="KW-1185">Reference proteome</keyword>
<organism evidence="2">
    <name type="scientific">Hexamita inflata</name>
    <dbReference type="NCBI Taxonomy" id="28002"/>
    <lineage>
        <taxon>Eukaryota</taxon>
        <taxon>Metamonada</taxon>
        <taxon>Diplomonadida</taxon>
        <taxon>Hexamitidae</taxon>
        <taxon>Hexamitinae</taxon>
        <taxon>Hexamita</taxon>
    </lineage>
</organism>
<dbReference type="AlphaFoldDB" id="A0AA86U518"/>
<feature type="region of interest" description="Disordered" evidence="1">
    <location>
        <begin position="1"/>
        <end position="113"/>
    </location>
</feature>
<comment type="caution">
    <text evidence="2">The sequence shown here is derived from an EMBL/GenBank/DDBJ whole genome shotgun (WGS) entry which is preliminary data.</text>
</comment>
<sequence length="113" mass="12828">MHKNSSAKEPGATRQETRRQLGKEIKYKTSLRRTRQGQPDQVVPGATTRSRDLDSTERRLENKPEKESERARRIEEIKTGTEQQLSSSTQQAAKQSQRAILNRATQRQTAGAP</sequence>
<protein>
    <submittedName>
        <fullName evidence="3">Hypothetical_protein</fullName>
    </submittedName>
</protein>
<dbReference type="EMBL" id="CAXDID020000153">
    <property type="protein sequence ID" value="CAL6042172.1"/>
    <property type="molecule type" value="Genomic_DNA"/>
</dbReference>
<evidence type="ECO:0000256" key="1">
    <source>
        <dbReference type="SAM" id="MobiDB-lite"/>
    </source>
</evidence>
<dbReference type="Proteomes" id="UP001642409">
    <property type="component" value="Unassembled WGS sequence"/>
</dbReference>
<feature type="compositionally biased region" description="Basic and acidic residues" evidence="1">
    <location>
        <begin position="49"/>
        <end position="79"/>
    </location>
</feature>
<evidence type="ECO:0000313" key="3">
    <source>
        <dbReference type="EMBL" id="CAL6042172.1"/>
    </source>
</evidence>
<name>A0AA86U518_9EUKA</name>
<feature type="compositionally biased region" description="Basic and acidic residues" evidence="1">
    <location>
        <begin position="15"/>
        <end position="27"/>
    </location>
</feature>
<accession>A0AA86U518</accession>
<dbReference type="EMBL" id="CATOUU010000710">
    <property type="protein sequence ID" value="CAI9942970.1"/>
    <property type="molecule type" value="Genomic_DNA"/>
</dbReference>
<proteinExistence type="predicted"/>
<feature type="compositionally biased region" description="Polar residues" evidence="1">
    <location>
        <begin position="103"/>
        <end position="113"/>
    </location>
</feature>
<feature type="compositionally biased region" description="Low complexity" evidence="1">
    <location>
        <begin position="83"/>
        <end position="99"/>
    </location>
</feature>
<gene>
    <name evidence="2" type="ORF">HINF_LOCUS30615</name>
    <name evidence="3" type="ORF">HINF_LOCUS39462</name>
</gene>
<reference evidence="2" key="1">
    <citation type="submission" date="2023-06" db="EMBL/GenBank/DDBJ databases">
        <authorList>
            <person name="Kurt Z."/>
        </authorList>
    </citation>
    <scope>NUCLEOTIDE SEQUENCE</scope>
</reference>
<reference evidence="3 4" key="2">
    <citation type="submission" date="2024-07" db="EMBL/GenBank/DDBJ databases">
        <authorList>
            <person name="Akdeniz Z."/>
        </authorList>
    </citation>
    <scope>NUCLEOTIDE SEQUENCE [LARGE SCALE GENOMIC DNA]</scope>
</reference>